<comment type="caution">
    <text evidence="1">The sequence shown here is derived from an EMBL/GenBank/DDBJ whole genome shotgun (WGS) entry which is preliminary data.</text>
</comment>
<gene>
    <name evidence="1" type="ORF">O181_064181</name>
</gene>
<dbReference type="Proteomes" id="UP000765509">
    <property type="component" value="Unassembled WGS sequence"/>
</dbReference>
<accession>A0A9Q3ET68</accession>
<proteinExistence type="predicted"/>
<dbReference type="EMBL" id="AVOT02031065">
    <property type="protein sequence ID" value="MBW0524466.1"/>
    <property type="molecule type" value="Genomic_DNA"/>
</dbReference>
<protein>
    <submittedName>
        <fullName evidence="1">Uncharacterized protein</fullName>
    </submittedName>
</protein>
<organism evidence="1 2">
    <name type="scientific">Austropuccinia psidii MF-1</name>
    <dbReference type="NCBI Taxonomy" id="1389203"/>
    <lineage>
        <taxon>Eukaryota</taxon>
        <taxon>Fungi</taxon>
        <taxon>Dikarya</taxon>
        <taxon>Basidiomycota</taxon>
        <taxon>Pucciniomycotina</taxon>
        <taxon>Pucciniomycetes</taxon>
        <taxon>Pucciniales</taxon>
        <taxon>Sphaerophragmiaceae</taxon>
        <taxon>Austropuccinia</taxon>
    </lineage>
</organism>
<sequence>MFKVAIEICLQTVRKIVANLHSLWLAALIDSHPPPSALPFVRPSLISINHPSRYLSRRRPLSDIADIPYSALLSGSIES</sequence>
<dbReference type="AlphaFoldDB" id="A0A9Q3ET68"/>
<reference evidence="1" key="1">
    <citation type="submission" date="2021-03" db="EMBL/GenBank/DDBJ databases">
        <title>Draft genome sequence of rust myrtle Austropuccinia psidii MF-1, a brazilian biotype.</title>
        <authorList>
            <person name="Quecine M.C."/>
            <person name="Pachon D.M.R."/>
            <person name="Bonatelli M.L."/>
            <person name="Correr F.H."/>
            <person name="Franceschini L.M."/>
            <person name="Leite T.F."/>
            <person name="Margarido G.R.A."/>
            <person name="Almeida C.A."/>
            <person name="Ferrarezi J.A."/>
            <person name="Labate C.A."/>
        </authorList>
    </citation>
    <scope>NUCLEOTIDE SEQUENCE</scope>
    <source>
        <strain evidence="1">MF-1</strain>
    </source>
</reference>
<keyword evidence="2" id="KW-1185">Reference proteome</keyword>
<evidence type="ECO:0000313" key="1">
    <source>
        <dbReference type="EMBL" id="MBW0524466.1"/>
    </source>
</evidence>
<evidence type="ECO:0000313" key="2">
    <source>
        <dbReference type="Proteomes" id="UP000765509"/>
    </source>
</evidence>
<name>A0A9Q3ET68_9BASI</name>